<keyword evidence="3 11" id="KW-0633">Potassium transport</keyword>
<dbReference type="RefSeq" id="WP_141150943.1">
    <property type="nucleotide sequence ID" value="NZ_VHLG01000019.1"/>
</dbReference>
<dbReference type="PIRSF" id="PIRSF001296">
    <property type="entry name" value="K_ATPase_KdpC"/>
    <property type="match status" value="1"/>
</dbReference>
<dbReference type="InterPro" id="IPR003820">
    <property type="entry name" value="KdpC"/>
</dbReference>
<keyword evidence="6 11" id="KW-0067">ATP-binding</keyword>
<keyword evidence="1 11" id="KW-0813">Transport</keyword>
<dbReference type="EMBL" id="VHLG01000019">
    <property type="protein sequence ID" value="TPW27201.1"/>
    <property type="molecule type" value="Genomic_DNA"/>
</dbReference>
<dbReference type="PANTHER" id="PTHR30042">
    <property type="entry name" value="POTASSIUM-TRANSPORTING ATPASE C CHAIN"/>
    <property type="match status" value="1"/>
</dbReference>
<keyword evidence="5 11" id="KW-0547">Nucleotide-binding</keyword>
<dbReference type="GO" id="GO:0005524">
    <property type="term" value="F:ATP binding"/>
    <property type="evidence" value="ECO:0007669"/>
    <property type="project" value="UniProtKB-UniRule"/>
</dbReference>
<evidence type="ECO:0000256" key="11">
    <source>
        <dbReference type="HAMAP-Rule" id="MF_00276"/>
    </source>
</evidence>
<keyword evidence="9 11" id="KW-0406">Ion transport</keyword>
<evidence type="ECO:0000256" key="7">
    <source>
        <dbReference type="ARBA" id="ARBA00022958"/>
    </source>
</evidence>
<accession>A0A506U1Q6</accession>
<gene>
    <name evidence="11 12" type="primary">kdpC</name>
    <name evidence="12" type="ORF">FJU08_20630</name>
</gene>
<dbReference type="OrthoDB" id="9788285at2"/>
<sequence length="192" mass="19790">MFTLIRPALGFTLIMTVLTGLGYPLAMTGLAGFINRNGAQGSLLVADGHVVGSALIGQSFSGPRYFHPRPSAVDYDAAAAGASNLGPSSATLVAEVAKRRAAYREANNANAPIDAVTSSASGLDPDISVENARNQAARVATARGLRQSEVDSLIDGSIARPLFGLYGTARVNVLALNLALDKVAVDAPVQKN</sequence>
<reference evidence="12 13" key="1">
    <citation type="submission" date="2019-06" db="EMBL/GenBank/DDBJ databases">
        <authorList>
            <person name="Li M."/>
        </authorList>
    </citation>
    <scope>NUCLEOTIDE SEQUENCE [LARGE SCALE GENOMIC DNA]</scope>
    <source>
        <strain evidence="12 13">BGMRC2036</strain>
    </source>
</reference>
<name>A0A506U1Q6_9HYPH</name>
<keyword evidence="2 11" id="KW-1003">Cell membrane</keyword>
<keyword evidence="10 11" id="KW-0472">Membrane</keyword>
<comment type="function">
    <text evidence="11">Part of the high-affinity ATP-driven potassium transport (or Kdp) system, which catalyzes the hydrolysis of ATP coupled with the electrogenic transport of potassium into the cytoplasm. This subunit acts as a catalytic chaperone that increases the ATP-binding affinity of the ATP-hydrolyzing subunit KdpB by the formation of a transient KdpB/KdpC/ATP ternary complex.</text>
</comment>
<evidence type="ECO:0000313" key="12">
    <source>
        <dbReference type="EMBL" id="TPW27201.1"/>
    </source>
</evidence>
<keyword evidence="8 11" id="KW-1133">Transmembrane helix</keyword>
<dbReference type="GO" id="GO:0008556">
    <property type="term" value="F:P-type potassium transmembrane transporter activity"/>
    <property type="evidence" value="ECO:0007669"/>
    <property type="project" value="InterPro"/>
</dbReference>
<keyword evidence="13" id="KW-1185">Reference proteome</keyword>
<evidence type="ECO:0000313" key="13">
    <source>
        <dbReference type="Proteomes" id="UP000318801"/>
    </source>
</evidence>
<evidence type="ECO:0000256" key="3">
    <source>
        <dbReference type="ARBA" id="ARBA00022538"/>
    </source>
</evidence>
<keyword evidence="7 11" id="KW-0630">Potassium</keyword>
<evidence type="ECO:0000256" key="6">
    <source>
        <dbReference type="ARBA" id="ARBA00022840"/>
    </source>
</evidence>
<comment type="caution">
    <text evidence="12">The sequence shown here is derived from an EMBL/GenBank/DDBJ whole genome shotgun (WGS) entry which is preliminary data.</text>
</comment>
<keyword evidence="4 11" id="KW-0812">Transmembrane</keyword>
<evidence type="ECO:0000256" key="4">
    <source>
        <dbReference type="ARBA" id="ARBA00022692"/>
    </source>
</evidence>
<organism evidence="12 13">
    <name type="scientific">Martelella alba</name>
    <dbReference type="NCBI Taxonomy" id="2590451"/>
    <lineage>
        <taxon>Bacteria</taxon>
        <taxon>Pseudomonadati</taxon>
        <taxon>Pseudomonadota</taxon>
        <taxon>Alphaproteobacteria</taxon>
        <taxon>Hyphomicrobiales</taxon>
        <taxon>Aurantimonadaceae</taxon>
        <taxon>Martelella</taxon>
    </lineage>
</organism>
<comment type="subcellular location">
    <subcellularLocation>
        <location evidence="11">Cell membrane</location>
        <topology evidence="11">Single-pass membrane protein</topology>
    </subcellularLocation>
</comment>
<dbReference type="GO" id="GO:0005886">
    <property type="term" value="C:plasma membrane"/>
    <property type="evidence" value="ECO:0007669"/>
    <property type="project" value="UniProtKB-SubCell"/>
</dbReference>
<evidence type="ECO:0000256" key="2">
    <source>
        <dbReference type="ARBA" id="ARBA00022475"/>
    </source>
</evidence>
<dbReference type="AlphaFoldDB" id="A0A506U1Q6"/>
<dbReference type="PANTHER" id="PTHR30042:SF2">
    <property type="entry name" value="POTASSIUM-TRANSPORTING ATPASE KDPC SUBUNIT"/>
    <property type="match status" value="1"/>
</dbReference>
<evidence type="ECO:0000256" key="5">
    <source>
        <dbReference type="ARBA" id="ARBA00022741"/>
    </source>
</evidence>
<proteinExistence type="inferred from homology"/>
<evidence type="ECO:0000256" key="8">
    <source>
        <dbReference type="ARBA" id="ARBA00022989"/>
    </source>
</evidence>
<dbReference type="NCBIfam" id="NF001454">
    <property type="entry name" value="PRK00315.1"/>
    <property type="match status" value="1"/>
</dbReference>
<comment type="similarity">
    <text evidence="11">Belongs to the KdpC family.</text>
</comment>
<evidence type="ECO:0000256" key="9">
    <source>
        <dbReference type="ARBA" id="ARBA00023065"/>
    </source>
</evidence>
<dbReference type="Pfam" id="PF02669">
    <property type="entry name" value="KdpC"/>
    <property type="match status" value="1"/>
</dbReference>
<dbReference type="Proteomes" id="UP000318801">
    <property type="component" value="Unassembled WGS sequence"/>
</dbReference>
<dbReference type="NCBIfam" id="TIGR00681">
    <property type="entry name" value="kdpC"/>
    <property type="match status" value="1"/>
</dbReference>
<evidence type="ECO:0000256" key="1">
    <source>
        <dbReference type="ARBA" id="ARBA00022448"/>
    </source>
</evidence>
<comment type="subunit">
    <text evidence="11">The system is composed of three essential subunits: KdpA, KdpB and KdpC.</text>
</comment>
<evidence type="ECO:0000256" key="10">
    <source>
        <dbReference type="ARBA" id="ARBA00023136"/>
    </source>
</evidence>
<dbReference type="HAMAP" id="MF_00276">
    <property type="entry name" value="KdpC"/>
    <property type="match status" value="1"/>
</dbReference>
<protein>
    <recommendedName>
        <fullName evidence="11">Potassium-transporting ATPase KdpC subunit</fullName>
    </recommendedName>
    <alternativeName>
        <fullName evidence="11">ATP phosphohydrolase [potassium-transporting] C chain</fullName>
    </alternativeName>
    <alternativeName>
        <fullName evidence="11">Potassium-binding and translocating subunit C</fullName>
    </alternativeName>
    <alternativeName>
        <fullName evidence="11">Potassium-translocating ATPase C chain</fullName>
    </alternativeName>
</protein>